<keyword evidence="2" id="KW-1185">Reference proteome</keyword>
<evidence type="ECO:0000313" key="2">
    <source>
        <dbReference type="Proteomes" id="UP001422074"/>
    </source>
</evidence>
<gene>
    <name evidence="1" type="ORF">ABCQ75_09735</name>
</gene>
<proteinExistence type="predicted"/>
<dbReference type="EMBL" id="JBDFRB010000007">
    <property type="protein sequence ID" value="MEN2744819.1"/>
    <property type="molecule type" value="Genomic_DNA"/>
</dbReference>
<evidence type="ECO:0000313" key="1">
    <source>
        <dbReference type="EMBL" id="MEN2744819.1"/>
    </source>
</evidence>
<accession>A0ABU9X057</accession>
<comment type="caution">
    <text evidence="1">The sequence shown here is derived from an EMBL/GenBank/DDBJ whole genome shotgun (WGS) entry which is preliminary data.</text>
</comment>
<protein>
    <submittedName>
        <fullName evidence="1">SRPBCC domain-containing protein</fullName>
    </submittedName>
</protein>
<dbReference type="Gene3D" id="3.30.530.20">
    <property type="match status" value="1"/>
</dbReference>
<reference evidence="1 2" key="1">
    <citation type="submission" date="2024-05" db="EMBL/GenBank/DDBJ databases">
        <title>Sinomonas sp. nov., isolated from a waste landfill.</title>
        <authorList>
            <person name="Zhao Y."/>
        </authorList>
    </citation>
    <scope>NUCLEOTIDE SEQUENCE [LARGE SCALE GENOMIC DNA]</scope>
    <source>
        <strain evidence="1 2">CCTCC AB2014300</strain>
    </source>
</reference>
<name>A0ABU9X057_9MICC</name>
<dbReference type="InterPro" id="IPR023393">
    <property type="entry name" value="START-like_dom_sf"/>
</dbReference>
<dbReference type="Proteomes" id="UP001422074">
    <property type="component" value="Unassembled WGS sequence"/>
</dbReference>
<sequence length="238" mass="26423">MTESHPFEIVQDVLIDAAPERIWQALTEDTAAWMYPFHEAYPHERVAEEYPARLVQRMEGEGGWYNQLEYVLTPGPEGTHLHYVHSSVLTDDWERQYDAAVRHTAFYLHTLAEYLAHFDGRPVAFSEVQGPDGAAAPDAFELLVGSLGLLGAIPGEKRDLDVPGLGPAEVTVDYLEENFLGLRTEDLMVRVFGRQAYGHRVGLTVHDFSTGEGSDGDRTAKAAANAEAWSAYLEGLYG</sequence>
<organism evidence="1 2">
    <name type="scientific">Sinomonas halotolerans</name>
    <dbReference type="NCBI Taxonomy" id="1644133"/>
    <lineage>
        <taxon>Bacteria</taxon>
        <taxon>Bacillati</taxon>
        <taxon>Actinomycetota</taxon>
        <taxon>Actinomycetes</taxon>
        <taxon>Micrococcales</taxon>
        <taxon>Micrococcaceae</taxon>
        <taxon>Sinomonas</taxon>
    </lineage>
</organism>
<dbReference type="SUPFAM" id="SSF55961">
    <property type="entry name" value="Bet v1-like"/>
    <property type="match status" value="1"/>
</dbReference>
<dbReference type="RefSeq" id="WP_345885112.1">
    <property type="nucleotide sequence ID" value="NZ_JBDFRB010000007.1"/>
</dbReference>